<dbReference type="InterPro" id="IPR002347">
    <property type="entry name" value="SDR_fam"/>
</dbReference>
<protein>
    <submittedName>
        <fullName evidence="3">Uncharacterized protein</fullName>
    </submittedName>
</protein>
<proteinExistence type="inferred from homology"/>
<dbReference type="EMBL" id="KB822719">
    <property type="protein sequence ID" value="ETN41958.1"/>
    <property type="molecule type" value="Genomic_DNA"/>
</dbReference>
<dbReference type="SUPFAM" id="SSF51735">
    <property type="entry name" value="NAD(P)-binding Rossmann-fold domains"/>
    <property type="match status" value="1"/>
</dbReference>
<sequence>MAEFSLVQSQYHDVYPFISASSGLANASTSRSVLVVGAGSGIGKAAAVAFAQTGATNVIIAGRRVANLQVVKDLVNSSFPKTNVLAVPCDAADTASVDKLFAEIAAADITLDVLVNSQGTVRSKASLRNSDPEEWWADWQVMVKSPYLTTRAFLRSLAIPEERPATPTRAIVNLSSIGSNLILPEATSYGAPKTALNRLTEYAAAEATRLGVQVIAYHPGGVADTDITSLSADFMKAFYVDTPELAALTAVYLSTPKASYLSGRYVDATWNLEELEQFKEKILKEDLLKTAVLGESRRKMPQQIQDMVEQL</sequence>
<dbReference type="PANTHER" id="PTHR42760">
    <property type="entry name" value="SHORT-CHAIN DEHYDROGENASES/REDUCTASES FAMILY MEMBER"/>
    <property type="match status" value="1"/>
</dbReference>
<dbReference type="PRINTS" id="PR00081">
    <property type="entry name" value="GDHRDH"/>
</dbReference>
<organism evidence="3 4">
    <name type="scientific">Cyphellophora europaea (strain CBS 101466)</name>
    <name type="common">Phialophora europaea</name>
    <dbReference type="NCBI Taxonomy" id="1220924"/>
    <lineage>
        <taxon>Eukaryota</taxon>
        <taxon>Fungi</taxon>
        <taxon>Dikarya</taxon>
        <taxon>Ascomycota</taxon>
        <taxon>Pezizomycotina</taxon>
        <taxon>Eurotiomycetes</taxon>
        <taxon>Chaetothyriomycetidae</taxon>
        <taxon>Chaetothyriales</taxon>
        <taxon>Cyphellophoraceae</taxon>
        <taxon>Cyphellophora</taxon>
    </lineage>
</organism>
<evidence type="ECO:0000256" key="1">
    <source>
        <dbReference type="ARBA" id="ARBA00006484"/>
    </source>
</evidence>
<dbReference type="CDD" id="cd05233">
    <property type="entry name" value="SDR_c"/>
    <property type="match status" value="1"/>
</dbReference>
<dbReference type="STRING" id="1220924.W2S1P2"/>
<dbReference type="GeneID" id="19971236"/>
<comment type="similarity">
    <text evidence="1">Belongs to the short-chain dehydrogenases/reductases (SDR) family.</text>
</comment>
<dbReference type="AlphaFoldDB" id="W2S1P2"/>
<evidence type="ECO:0000313" key="3">
    <source>
        <dbReference type="EMBL" id="ETN41958.1"/>
    </source>
</evidence>
<gene>
    <name evidence="3" type="ORF">HMPREF1541_03897</name>
</gene>
<keyword evidence="2" id="KW-0560">Oxidoreductase</keyword>
<dbReference type="VEuPathDB" id="FungiDB:HMPREF1541_03897"/>
<evidence type="ECO:0000313" key="4">
    <source>
        <dbReference type="Proteomes" id="UP000030752"/>
    </source>
</evidence>
<dbReference type="Proteomes" id="UP000030752">
    <property type="component" value="Unassembled WGS sequence"/>
</dbReference>
<keyword evidence="4" id="KW-1185">Reference proteome</keyword>
<dbReference type="Pfam" id="PF00106">
    <property type="entry name" value="adh_short"/>
    <property type="match status" value="1"/>
</dbReference>
<dbReference type="HOGENOM" id="CLU_010194_8_0_1"/>
<name>W2S1P2_CYPE1</name>
<dbReference type="InterPro" id="IPR036291">
    <property type="entry name" value="NAD(P)-bd_dom_sf"/>
</dbReference>
<dbReference type="Gene3D" id="3.40.50.720">
    <property type="entry name" value="NAD(P)-binding Rossmann-like Domain"/>
    <property type="match status" value="1"/>
</dbReference>
<reference evidence="3 4" key="1">
    <citation type="submission" date="2013-03" db="EMBL/GenBank/DDBJ databases">
        <title>The Genome Sequence of Phialophora europaea CBS 101466.</title>
        <authorList>
            <consortium name="The Broad Institute Genomics Platform"/>
            <person name="Cuomo C."/>
            <person name="de Hoog S."/>
            <person name="Gorbushina A."/>
            <person name="Walker B."/>
            <person name="Young S.K."/>
            <person name="Zeng Q."/>
            <person name="Gargeya S."/>
            <person name="Fitzgerald M."/>
            <person name="Haas B."/>
            <person name="Abouelleil A."/>
            <person name="Allen A.W."/>
            <person name="Alvarado L."/>
            <person name="Arachchi H.M."/>
            <person name="Berlin A.M."/>
            <person name="Chapman S.B."/>
            <person name="Gainer-Dewar J."/>
            <person name="Goldberg J."/>
            <person name="Griggs A."/>
            <person name="Gujja S."/>
            <person name="Hansen M."/>
            <person name="Howarth C."/>
            <person name="Imamovic A."/>
            <person name="Ireland A."/>
            <person name="Larimer J."/>
            <person name="McCowan C."/>
            <person name="Murphy C."/>
            <person name="Pearson M."/>
            <person name="Poon T.W."/>
            <person name="Priest M."/>
            <person name="Roberts A."/>
            <person name="Saif S."/>
            <person name="Shea T."/>
            <person name="Sisk P."/>
            <person name="Sykes S."/>
            <person name="Wortman J."/>
            <person name="Nusbaum C."/>
            <person name="Birren B."/>
        </authorList>
    </citation>
    <scope>NUCLEOTIDE SEQUENCE [LARGE SCALE GENOMIC DNA]</scope>
    <source>
        <strain evidence="3 4">CBS 101466</strain>
    </source>
</reference>
<dbReference type="InParanoid" id="W2S1P2"/>
<evidence type="ECO:0000256" key="2">
    <source>
        <dbReference type="ARBA" id="ARBA00023002"/>
    </source>
</evidence>
<dbReference type="RefSeq" id="XP_008716467.1">
    <property type="nucleotide sequence ID" value="XM_008718245.1"/>
</dbReference>
<dbReference type="GO" id="GO:0016616">
    <property type="term" value="F:oxidoreductase activity, acting on the CH-OH group of donors, NAD or NADP as acceptor"/>
    <property type="evidence" value="ECO:0007669"/>
    <property type="project" value="TreeGrafter"/>
</dbReference>
<accession>W2S1P2</accession>
<dbReference type="PANTHER" id="PTHR42760:SF37">
    <property type="entry name" value="CLAVALDEHYDE DEHYDROGENASE"/>
    <property type="match status" value="1"/>
</dbReference>
<dbReference type="OrthoDB" id="1933717at2759"/>
<dbReference type="eggNOG" id="KOG0725">
    <property type="taxonomic scope" value="Eukaryota"/>
</dbReference>